<proteinExistence type="predicted"/>
<accession>A0A914MJT0</accession>
<dbReference type="WBParaSite" id="Minc3s01878g26913">
    <property type="protein sequence ID" value="Minc3s01878g26913"/>
    <property type="gene ID" value="Minc3s01878g26913"/>
</dbReference>
<evidence type="ECO:0000256" key="1">
    <source>
        <dbReference type="SAM" id="MobiDB-lite"/>
    </source>
</evidence>
<name>A0A914MJT0_MELIC</name>
<feature type="compositionally biased region" description="Basic and acidic residues" evidence="1">
    <location>
        <begin position="174"/>
        <end position="199"/>
    </location>
</feature>
<feature type="compositionally biased region" description="Low complexity" evidence="1">
    <location>
        <begin position="156"/>
        <end position="168"/>
    </location>
</feature>
<sequence>MAVQNEYLNQYVPHLDRHSSSCTWDQFCERLYQALWRKVGGYYASSDVLHELYASSKICGIVIASQQGFASFEDLLHSSVLDHVVTIEKVPPTENFNYTTYRYLPALNNNFQNVRRHTRQKKSDICITESSMEEQEGTINSKTEEDFEEFFKEENSSTNSSLSGTNKLFQNEDSELKKGEEKNINKMRKNSEKLKGKNY</sequence>
<evidence type="ECO:0000313" key="2">
    <source>
        <dbReference type="Proteomes" id="UP000887563"/>
    </source>
</evidence>
<reference evidence="3" key="1">
    <citation type="submission" date="2022-11" db="UniProtKB">
        <authorList>
            <consortium name="WormBaseParasite"/>
        </authorList>
    </citation>
    <scope>IDENTIFICATION</scope>
</reference>
<evidence type="ECO:0000313" key="3">
    <source>
        <dbReference type="WBParaSite" id="Minc3s01878g26913"/>
    </source>
</evidence>
<keyword evidence="2" id="KW-1185">Reference proteome</keyword>
<organism evidence="2 3">
    <name type="scientific">Meloidogyne incognita</name>
    <name type="common">Southern root-knot nematode worm</name>
    <name type="synonym">Oxyuris incognita</name>
    <dbReference type="NCBI Taxonomy" id="6306"/>
    <lineage>
        <taxon>Eukaryota</taxon>
        <taxon>Metazoa</taxon>
        <taxon>Ecdysozoa</taxon>
        <taxon>Nematoda</taxon>
        <taxon>Chromadorea</taxon>
        <taxon>Rhabditida</taxon>
        <taxon>Tylenchina</taxon>
        <taxon>Tylenchomorpha</taxon>
        <taxon>Tylenchoidea</taxon>
        <taxon>Meloidogynidae</taxon>
        <taxon>Meloidogyninae</taxon>
        <taxon>Meloidogyne</taxon>
        <taxon>Meloidogyne incognita group</taxon>
    </lineage>
</organism>
<feature type="region of interest" description="Disordered" evidence="1">
    <location>
        <begin position="146"/>
        <end position="199"/>
    </location>
</feature>
<dbReference type="Proteomes" id="UP000887563">
    <property type="component" value="Unplaced"/>
</dbReference>
<dbReference type="AlphaFoldDB" id="A0A914MJT0"/>
<protein>
    <submittedName>
        <fullName evidence="3">Uncharacterized protein</fullName>
    </submittedName>
</protein>